<sequence length="286" mass="32636">MITVCDSSDSSDSDSDSSSDSGSCSGHKHHKKHHKHEDKKHGKHDHIVYVPVQTPTRAPTVIYRPLPVQTSVVRVEFDLITLLIDNGFGQVVQDYQQSLVTLGTNMRSYFTSIYMDADNFDFYMNGDMADMLDSLGRGLAEFRARLRDQSSDIVYHCKFVEDVLGQLRDYTRQTFSIVVTKERETKHCSVFRDTKLADTLVTLSGNFGQYITDDNDHAFHRVLNGFYSDIDNALNRALNARVVRVSAGRQLPVQYSYLQDFSTAWNRVFDRIKVTFYKDQPTACAF</sequence>
<keyword evidence="3" id="KW-1185">Reference proteome</keyword>
<organism evidence="2">
    <name type="scientific">Medioppia subpectinata</name>
    <dbReference type="NCBI Taxonomy" id="1979941"/>
    <lineage>
        <taxon>Eukaryota</taxon>
        <taxon>Metazoa</taxon>
        <taxon>Ecdysozoa</taxon>
        <taxon>Arthropoda</taxon>
        <taxon>Chelicerata</taxon>
        <taxon>Arachnida</taxon>
        <taxon>Acari</taxon>
        <taxon>Acariformes</taxon>
        <taxon>Sarcoptiformes</taxon>
        <taxon>Oribatida</taxon>
        <taxon>Brachypylina</taxon>
        <taxon>Oppioidea</taxon>
        <taxon>Oppiidae</taxon>
        <taxon>Medioppia</taxon>
    </lineage>
</organism>
<feature type="compositionally biased region" description="Basic residues" evidence="1">
    <location>
        <begin position="26"/>
        <end position="44"/>
    </location>
</feature>
<feature type="region of interest" description="Disordered" evidence="1">
    <location>
        <begin position="1"/>
        <end position="45"/>
    </location>
</feature>
<evidence type="ECO:0000313" key="3">
    <source>
        <dbReference type="Proteomes" id="UP000759131"/>
    </source>
</evidence>
<dbReference type="AlphaFoldDB" id="A0A7R9PZV0"/>
<evidence type="ECO:0000313" key="2">
    <source>
        <dbReference type="EMBL" id="CAD7626970.1"/>
    </source>
</evidence>
<gene>
    <name evidence="2" type="ORF">OSB1V03_LOCUS7401</name>
</gene>
<dbReference type="EMBL" id="OC858888">
    <property type="protein sequence ID" value="CAD7626970.1"/>
    <property type="molecule type" value="Genomic_DNA"/>
</dbReference>
<evidence type="ECO:0000256" key="1">
    <source>
        <dbReference type="SAM" id="MobiDB-lite"/>
    </source>
</evidence>
<reference evidence="2" key="1">
    <citation type="submission" date="2020-11" db="EMBL/GenBank/DDBJ databases">
        <authorList>
            <person name="Tran Van P."/>
        </authorList>
    </citation>
    <scope>NUCLEOTIDE SEQUENCE</scope>
</reference>
<dbReference type="OrthoDB" id="10656011at2759"/>
<proteinExistence type="predicted"/>
<dbReference type="Proteomes" id="UP000759131">
    <property type="component" value="Unassembled WGS sequence"/>
</dbReference>
<name>A0A7R9PZV0_9ACAR</name>
<protein>
    <submittedName>
        <fullName evidence="2">Uncharacterized protein</fullName>
    </submittedName>
</protein>
<dbReference type="EMBL" id="CAJPIZ010004313">
    <property type="protein sequence ID" value="CAG2107400.1"/>
    <property type="molecule type" value="Genomic_DNA"/>
</dbReference>
<accession>A0A7R9PZV0</accession>